<dbReference type="SUPFAM" id="SSF52172">
    <property type="entry name" value="CheY-like"/>
    <property type="match status" value="1"/>
</dbReference>
<dbReference type="InterPro" id="IPR011006">
    <property type="entry name" value="CheY-like_superfamily"/>
</dbReference>
<dbReference type="SUPFAM" id="SSF46894">
    <property type="entry name" value="C-terminal effector domain of the bipartite response regulators"/>
    <property type="match status" value="1"/>
</dbReference>
<evidence type="ECO:0000259" key="9">
    <source>
        <dbReference type="PROSITE" id="PS51755"/>
    </source>
</evidence>
<dbReference type="PANTHER" id="PTHR48111">
    <property type="entry name" value="REGULATOR OF RPOS"/>
    <property type="match status" value="1"/>
</dbReference>
<feature type="domain" description="Response regulatory" evidence="8">
    <location>
        <begin position="33"/>
        <end position="146"/>
    </location>
</feature>
<dbReference type="PROSITE" id="PS51755">
    <property type="entry name" value="OMPR_PHOB"/>
    <property type="match status" value="1"/>
</dbReference>
<dbReference type="Proteomes" id="UP000197097">
    <property type="component" value="Unassembled WGS sequence"/>
</dbReference>
<dbReference type="FunFam" id="3.40.50.2300:FF:000001">
    <property type="entry name" value="DNA-binding response regulator PhoB"/>
    <property type="match status" value="1"/>
</dbReference>
<dbReference type="OrthoDB" id="2181430at2"/>
<keyword evidence="1 6" id="KW-0597">Phosphoprotein</keyword>
<dbReference type="GO" id="GO:0006355">
    <property type="term" value="P:regulation of DNA-templated transcription"/>
    <property type="evidence" value="ECO:0007669"/>
    <property type="project" value="InterPro"/>
</dbReference>
<organism evidence="10 11">
    <name type="scientific">Sphingopyxis witflariensis</name>
    <dbReference type="NCBI Taxonomy" id="173675"/>
    <lineage>
        <taxon>Bacteria</taxon>
        <taxon>Pseudomonadati</taxon>
        <taxon>Pseudomonadota</taxon>
        <taxon>Alphaproteobacteria</taxon>
        <taxon>Sphingomonadales</taxon>
        <taxon>Sphingomonadaceae</taxon>
        <taxon>Sphingopyxis</taxon>
    </lineage>
</organism>
<name>A0A246JIV0_9SPHN</name>
<dbReference type="InterPro" id="IPR001789">
    <property type="entry name" value="Sig_transdc_resp-reg_receiver"/>
</dbReference>
<dbReference type="InterPro" id="IPR016032">
    <property type="entry name" value="Sig_transdc_resp-reg_C-effctor"/>
</dbReference>
<dbReference type="Pfam" id="PF00486">
    <property type="entry name" value="Trans_reg_C"/>
    <property type="match status" value="1"/>
</dbReference>
<dbReference type="SMART" id="SM00448">
    <property type="entry name" value="REC"/>
    <property type="match status" value="1"/>
</dbReference>
<keyword evidence="11" id="KW-1185">Reference proteome</keyword>
<dbReference type="GO" id="GO:0032993">
    <property type="term" value="C:protein-DNA complex"/>
    <property type="evidence" value="ECO:0007669"/>
    <property type="project" value="TreeGrafter"/>
</dbReference>
<evidence type="ECO:0000256" key="2">
    <source>
        <dbReference type="ARBA" id="ARBA00023012"/>
    </source>
</evidence>
<evidence type="ECO:0000256" key="5">
    <source>
        <dbReference type="ARBA" id="ARBA00023163"/>
    </source>
</evidence>
<accession>A0A246JIV0</accession>
<comment type="caution">
    <text evidence="10">The sequence shown here is derived from an EMBL/GenBank/DDBJ whole genome shotgun (WGS) entry which is preliminary data.</text>
</comment>
<dbReference type="AlphaFoldDB" id="A0A246JIV0"/>
<dbReference type="GO" id="GO:0000156">
    <property type="term" value="F:phosphorelay response regulator activity"/>
    <property type="evidence" value="ECO:0007669"/>
    <property type="project" value="TreeGrafter"/>
</dbReference>
<evidence type="ECO:0000313" key="11">
    <source>
        <dbReference type="Proteomes" id="UP000197097"/>
    </source>
</evidence>
<evidence type="ECO:0000256" key="6">
    <source>
        <dbReference type="PROSITE-ProRule" id="PRU00169"/>
    </source>
</evidence>
<dbReference type="GO" id="GO:0000976">
    <property type="term" value="F:transcription cis-regulatory region binding"/>
    <property type="evidence" value="ECO:0007669"/>
    <property type="project" value="TreeGrafter"/>
</dbReference>
<protein>
    <submittedName>
        <fullName evidence="10">DNA-binding response regulator</fullName>
    </submittedName>
</protein>
<dbReference type="SMART" id="SM00862">
    <property type="entry name" value="Trans_reg_C"/>
    <property type="match status" value="1"/>
</dbReference>
<evidence type="ECO:0000256" key="7">
    <source>
        <dbReference type="PROSITE-ProRule" id="PRU01091"/>
    </source>
</evidence>
<dbReference type="Gene3D" id="6.10.250.690">
    <property type="match status" value="1"/>
</dbReference>
<feature type="DNA-binding region" description="OmpR/PhoB-type" evidence="7">
    <location>
        <begin position="161"/>
        <end position="261"/>
    </location>
</feature>
<dbReference type="CDD" id="cd17594">
    <property type="entry name" value="REC_OmpR_VirG"/>
    <property type="match status" value="1"/>
</dbReference>
<dbReference type="InterPro" id="IPR039420">
    <property type="entry name" value="WalR-like"/>
</dbReference>
<keyword evidence="3" id="KW-0805">Transcription regulation</keyword>
<keyword evidence="5" id="KW-0804">Transcription</keyword>
<dbReference type="GO" id="GO:0005829">
    <property type="term" value="C:cytosol"/>
    <property type="evidence" value="ECO:0007669"/>
    <property type="project" value="TreeGrafter"/>
</dbReference>
<dbReference type="PROSITE" id="PS50110">
    <property type="entry name" value="RESPONSE_REGULATORY"/>
    <property type="match status" value="1"/>
</dbReference>
<keyword evidence="4 7" id="KW-0238">DNA-binding</keyword>
<dbReference type="InterPro" id="IPR001867">
    <property type="entry name" value="OmpR/PhoB-type_DNA-bd"/>
</dbReference>
<keyword evidence="2" id="KW-0902">Two-component regulatory system</keyword>
<evidence type="ECO:0000256" key="3">
    <source>
        <dbReference type="ARBA" id="ARBA00023015"/>
    </source>
</evidence>
<sequence length="266" mass="29250">MLTQRGSNILLQTAVIDQAVPGPIPRAPAIPHHIVVVDDDAGVRTLLARILRECGYDVTGAADGAELATTLGERKIDLILLDIMLPGENGLDLCRTIRARSRVPIIMISARGQESDRVAGLDLGADDYIAKPFGRSEVLARVRAVLRRAHDVHVPLDIPAPERFDFAGWNYHARRRELIAPSGAEVELTAAEHELLLALVRYPQRMIGRDRLLELARSRVGSSTDRSVDVLISRLRRKLGDGRKSRPLIRTVRGVGYMFAADVTVA</sequence>
<dbReference type="CDD" id="cd00383">
    <property type="entry name" value="trans_reg_C"/>
    <property type="match status" value="1"/>
</dbReference>
<dbReference type="Pfam" id="PF00072">
    <property type="entry name" value="Response_reg"/>
    <property type="match status" value="1"/>
</dbReference>
<proteinExistence type="predicted"/>
<gene>
    <name evidence="10" type="ORF">CDQ91_17460</name>
</gene>
<evidence type="ECO:0000259" key="8">
    <source>
        <dbReference type="PROSITE" id="PS50110"/>
    </source>
</evidence>
<dbReference type="Gene3D" id="1.10.10.10">
    <property type="entry name" value="Winged helix-like DNA-binding domain superfamily/Winged helix DNA-binding domain"/>
    <property type="match status" value="1"/>
</dbReference>
<feature type="modified residue" description="4-aspartylphosphate" evidence="6">
    <location>
        <position position="82"/>
    </location>
</feature>
<evidence type="ECO:0000256" key="1">
    <source>
        <dbReference type="ARBA" id="ARBA00022553"/>
    </source>
</evidence>
<dbReference type="InterPro" id="IPR036388">
    <property type="entry name" value="WH-like_DNA-bd_sf"/>
</dbReference>
<evidence type="ECO:0000313" key="10">
    <source>
        <dbReference type="EMBL" id="OWQ92578.1"/>
    </source>
</evidence>
<dbReference type="Gene3D" id="3.40.50.2300">
    <property type="match status" value="1"/>
</dbReference>
<reference evidence="10 11" key="1">
    <citation type="journal article" date="2002" name="Int. J. Syst. Evol. Microbiol.">
        <title>Sphingopyxis witflariensis sp. nov., isolated from activated sludge.</title>
        <authorList>
            <person name="Kampfer P."/>
            <person name="Witzenberger R."/>
            <person name="Denner E.B."/>
            <person name="Busse H.J."/>
            <person name="Neef A."/>
        </authorList>
    </citation>
    <scope>NUCLEOTIDE SEQUENCE [LARGE SCALE GENOMIC DNA]</scope>
    <source>
        <strain evidence="10 11">DSM 14551</strain>
    </source>
</reference>
<dbReference type="PANTHER" id="PTHR48111:SF4">
    <property type="entry name" value="DNA-BINDING DUAL TRANSCRIPTIONAL REGULATOR OMPR"/>
    <property type="match status" value="1"/>
</dbReference>
<evidence type="ECO:0000256" key="4">
    <source>
        <dbReference type="ARBA" id="ARBA00023125"/>
    </source>
</evidence>
<feature type="domain" description="OmpR/PhoB-type" evidence="9">
    <location>
        <begin position="161"/>
        <end position="261"/>
    </location>
</feature>
<dbReference type="EMBL" id="NISJ01000012">
    <property type="protein sequence ID" value="OWQ92578.1"/>
    <property type="molecule type" value="Genomic_DNA"/>
</dbReference>